<dbReference type="EMBL" id="JANSKX010000022">
    <property type="protein sequence ID" value="MCY1595100.1"/>
    <property type="molecule type" value="Genomic_DNA"/>
</dbReference>
<evidence type="ECO:0000313" key="6">
    <source>
        <dbReference type="Proteomes" id="UP001081438"/>
    </source>
</evidence>
<dbReference type="InterPro" id="IPR000835">
    <property type="entry name" value="HTH_MarR-typ"/>
</dbReference>
<dbReference type="SUPFAM" id="SSF46785">
    <property type="entry name" value="Winged helix' DNA-binding domain"/>
    <property type="match status" value="1"/>
</dbReference>
<comment type="caution">
    <text evidence="5">The sequence shown here is derived from an EMBL/GenBank/DDBJ whole genome shotgun (WGS) entry which is preliminary data.</text>
</comment>
<evidence type="ECO:0000256" key="1">
    <source>
        <dbReference type="ARBA" id="ARBA00023015"/>
    </source>
</evidence>
<proteinExistence type="predicted"/>
<feature type="domain" description="HTH marR-type" evidence="4">
    <location>
        <begin position="4"/>
        <end position="141"/>
    </location>
</feature>
<evidence type="ECO:0000256" key="3">
    <source>
        <dbReference type="ARBA" id="ARBA00023163"/>
    </source>
</evidence>
<dbReference type="InterPro" id="IPR023187">
    <property type="entry name" value="Tscrpt_reg_MarR-type_CS"/>
</dbReference>
<keyword evidence="3" id="KW-0804">Transcription</keyword>
<keyword evidence="2" id="KW-0238">DNA-binding</keyword>
<dbReference type="PANTHER" id="PTHR35790">
    <property type="entry name" value="HTH-TYPE TRANSCRIPTIONAL REGULATOR PCHR"/>
    <property type="match status" value="1"/>
</dbReference>
<dbReference type="Pfam" id="PF01047">
    <property type="entry name" value="MarR"/>
    <property type="match status" value="1"/>
</dbReference>
<dbReference type="PROSITE" id="PS50995">
    <property type="entry name" value="HTH_MARR_2"/>
    <property type="match status" value="1"/>
</dbReference>
<dbReference type="InterPro" id="IPR052067">
    <property type="entry name" value="Metal_resp_HTH_trans_reg"/>
</dbReference>
<organism evidence="5 6">
    <name type="scientific">Staphylococcus pettenkoferi</name>
    <dbReference type="NCBI Taxonomy" id="170573"/>
    <lineage>
        <taxon>Bacteria</taxon>
        <taxon>Bacillati</taxon>
        <taxon>Bacillota</taxon>
        <taxon>Bacilli</taxon>
        <taxon>Bacillales</taxon>
        <taxon>Staphylococcaceae</taxon>
        <taxon>Staphylococcus</taxon>
    </lineage>
</organism>
<accession>A0A9Q4D7L2</accession>
<dbReference type="InterPro" id="IPR036388">
    <property type="entry name" value="WH-like_DNA-bd_sf"/>
</dbReference>
<protein>
    <submittedName>
        <fullName evidence="5">MarR family transcriptional regulator</fullName>
    </submittedName>
</protein>
<reference evidence="5" key="1">
    <citation type="journal article" date="2022" name="Int. J. Mol. Sci.">
        <title>Phenotypic and genotypic virulence characterisation of Staphylococcus pettenkoferi strains isolated from human bloodstream and diabetic foot infections.</title>
        <authorList>
            <person name="Magnan C."/>
        </authorList>
    </citation>
    <scope>NUCLEOTIDE SEQUENCE</scope>
    <source>
        <strain evidence="5">NSP020P</strain>
    </source>
</reference>
<dbReference type="PANTHER" id="PTHR35790:SF4">
    <property type="entry name" value="HTH-TYPE TRANSCRIPTIONAL REGULATOR PCHR"/>
    <property type="match status" value="1"/>
</dbReference>
<evidence type="ECO:0000256" key="2">
    <source>
        <dbReference type="ARBA" id="ARBA00023125"/>
    </source>
</evidence>
<name>A0A9Q4D7L2_9STAP</name>
<dbReference type="InterPro" id="IPR036390">
    <property type="entry name" value="WH_DNA-bd_sf"/>
</dbReference>
<dbReference type="SMART" id="SM00347">
    <property type="entry name" value="HTH_MARR"/>
    <property type="match status" value="1"/>
</dbReference>
<dbReference type="Gene3D" id="1.10.10.10">
    <property type="entry name" value="Winged helix-like DNA-binding domain superfamily/Winged helix DNA-binding domain"/>
    <property type="match status" value="1"/>
</dbReference>
<gene>
    <name evidence="5" type="ORF">NW112_07595</name>
</gene>
<dbReference type="GO" id="GO:0003700">
    <property type="term" value="F:DNA-binding transcription factor activity"/>
    <property type="evidence" value="ECO:0007669"/>
    <property type="project" value="InterPro"/>
</dbReference>
<dbReference type="PROSITE" id="PS01117">
    <property type="entry name" value="HTH_MARR_1"/>
    <property type="match status" value="1"/>
</dbReference>
<evidence type="ECO:0000313" key="5">
    <source>
        <dbReference type="EMBL" id="MCY1595100.1"/>
    </source>
</evidence>
<keyword evidence="1" id="KW-0805">Transcription regulation</keyword>
<dbReference type="GO" id="GO:0003677">
    <property type="term" value="F:DNA binding"/>
    <property type="evidence" value="ECO:0007669"/>
    <property type="project" value="UniProtKB-KW"/>
</dbReference>
<dbReference type="AlphaFoldDB" id="A0A9Q4D7L2"/>
<evidence type="ECO:0000259" key="4">
    <source>
        <dbReference type="PROSITE" id="PS50995"/>
    </source>
</evidence>
<dbReference type="RefSeq" id="WP_268210604.1">
    <property type="nucleotide sequence ID" value="NZ_JANSKK010000013.1"/>
</dbReference>
<sequence length="154" mass="18484">MQQGQRLMKEFRVIFNKLAWLNKHEMEQQLKGYTPSEIHCLEAIRYTTQPNVQKLSQQLFMTRGAVSKLTKKLLNKSLIERYQDASNKKEIYYRLTEEGEQIERLHQQIHEKYQARDARVFEEMSEAEINAIFRFLERYDAHLDHEIAKEGHTL</sequence>
<dbReference type="Proteomes" id="UP001081438">
    <property type="component" value="Unassembled WGS sequence"/>
</dbReference>